<dbReference type="AlphaFoldDB" id="A0A916SW73"/>
<proteinExistence type="predicted"/>
<comment type="caution">
    <text evidence="2">The sequence shown here is derived from an EMBL/GenBank/DDBJ whole genome shotgun (WGS) entry which is preliminary data.</text>
</comment>
<dbReference type="PANTHER" id="PTHR35568">
    <property type="entry name" value="TRANSCRIPTIONAL REGULATOR DAUR"/>
    <property type="match status" value="1"/>
</dbReference>
<accession>A0A916SW73</accession>
<sequence length="126" mass="14110">MTDAIPSAEELATALQPLLHRVGAAVVDDEPRPGDIPITLQDTTIHVRVRDERDLSDGLARLIQTVEHELGGQLSELPRARKQHAVRLLEERGAFEMRHSAETVAEAMGMSRFTIYNYLNRVRVDS</sequence>
<dbReference type="Proteomes" id="UP000636793">
    <property type="component" value="Unassembled WGS sequence"/>
</dbReference>
<dbReference type="InterPro" id="IPR039445">
    <property type="entry name" value="DauR-like_HTH"/>
</dbReference>
<gene>
    <name evidence="2" type="ORF">GCM10011492_08500</name>
</gene>
<dbReference type="EMBL" id="BMHI01000001">
    <property type="protein sequence ID" value="GGB20863.1"/>
    <property type="molecule type" value="Genomic_DNA"/>
</dbReference>
<feature type="domain" description="Transcriptional regulator DauR-like HTH" evidence="1">
    <location>
        <begin position="60"/>
        <end position="120"/>
    </location>
</feature>
<keyword evidence="3" id="KW-1185">Reference proteome</keyword>
<evidence type="ECO:0000313" key="2">
    <source>
        <dbReference type="EMBL" id="GGB20863.1"/>
    </source>
</evidence>
<dbReference type="RefSeq" id="WP_229749483.1">
    <property type="nucleotide sequence ID" value="NZ_BMHI01000001.1"/>
</dbReference>
<protein>
    <recommendedName>
        <fullName evidence="1">Transcriptional regulator DauR-like HTH domain-containing protein</fullName>
    </recommendedName>
</protein>
<dbReference type="PANTHER" id="PTHR35568:SF1">
    <property type="entry name" value="TRANSCRIPTIONAL REGULATOR DAUR"/>
    <property type="match status" value="1"/>
</dbReference>
<dbReference type="Pfam" id="PF13309">
    <property type="entry name" value="HTH_22"/>
    <property type="match status" value="1"/>
</dbReference>
<reference evidence="2" key="1">
    <citation type="journal article" date="2014" name="Int. J. Syst. Evol. Microbiol.">
        <title>Complete genome sequence of Corynebacterium casei LMG S-19264T (=DSM 44701T), isolated from a smear-ripened cheese.</title>
        <authorList>
            <consortium name="US DOE Joint Genome Institute (JGI-PGF)"/>
            <person name="Walter F."/>
            <person name="Albersmeier A."/>
            <person name="Kalinowski J."/>
            <person name="Ruckert C."/>
        </authorList>
    </citation>
    <scope>NUCLEOTIDE SEQUENCE</scope>
    <source>
        <strain evidence="2">CGMCC 1.15085</strain>
    </source>
</reference>
<name>A0A916SW73_9MICO</name>
<evidence type="ECO:0000313" key="3">
    <source>
        <dbReference type="Proteomes" id="UP000636793"/>
    </source>
</evidence>
<dbReference type="InterPro" id="IPR039446">
    <property type="entry name" value="DauR-like"/>
</dbReference>
<organism evidence="2 3">
    <name type="scientific">Flexivirga endophytica</name>
    <dbReference type="NCBI Taxonomy" id="1849103"/>
    <lineage>
        <taxon>Bacteria</taxon>
        <taxon>Bacillati</taxon>
        <taxon>Actinomycetota</taxon>
        <taxon>Actinomycetes</taxon>
        <taxon>Micrococcales</taxon>
        <taxon>Dermacoccaceae</taxon>
        <taxon>Flexivirga</taxon>
    </lineage>
</organism>
<reference evidence="2" key="2">
    <citation type="submission" date="2020-09" db="EMBL/GenBank/DDBJ databases">
        <authorList>
            <person name="Sun Q."/>
            <person name="Zhou Y."/>
        </authorList>
    </citation>
    <scope>NUCLEOTIDE SEQUENCE</scope>
    <source>
        <strain evidence="2">CGMCC 1.15085</strain>
    </source>
</reference>
<evidence type="ECO:0000259" key="1">
    <source>
        <dbReference type="Pfam" id="PF13309"/>
    </source>
</evidence>